<keyword evidence="2" id="KW-1185">Reference proteome</keyword>
<dbReference type="AlphaFoldDB" id="A0A3A2ZVI8"/>
<evidence type="ECO:0000313" key="1">
    <source>
        <dbReference type="EMBL" id="RJE27158.1"/>
    </source>
</evidence>
<organism evidence="1 2">
    <name type="scientific">Aspergillus sclerotialis</name>
    <dbReference type="NCBI Taxonomy" id="2070753"/>
    <lineage>
        <taxon>Eukaryota</taxon>
        <taxon>Fungi</taxon>
        <taxon>Dikarya</taxon>
        <taxon>Ascomycota</taxon>
        <taxon>Pezizomycotina</taxon>
        <taxon>Eurotiomycetes</taxon>
        <taxon>Eurotiomycetidae</taxon>
        <taxon>Eurotiales</taxon>
        <taxon>Aspergillaceae</taxon>
        <taxon>Aspergillus</taxon>
        <taxon>Aspergillus subgen. Polypaecilum</taxon>
    </lineage>
</organism>
<dbReference type="Proteomes" id="UP000266188">
    <property type="component" value="Unassembled WGS sequence"/>
</dbReference>
<comment type="caution">
    <text evidence="1">The sequence shown here is derived from an EMBL/GenBank/DDBJ whole genome shotgun (WGS) entry which is preliminary data.</text>
</comment>
<reference evidence="2" key="1">
    <citation type="submission" date="2017-02" db="EMBL/GenBank/DDBJ databases">
        <authorList>
            <person name="Tafer H."/>
            <person name="Lopandic K."/>
        </authorList>
    </citation>
    <scope>NUCLEOTIDE SEQUENCE [LARGE SCALE GENOMIC DNA]</scope>
    <source>
        <strain evidence="2">CBS 366.77</strain>
    </source>
</reference>
<evidence type="ECO:0000313" key="2">
    <source>
        <dbReference type="Proteomes" id="UP000266188"/>
    </source>
</evidence>
<sequence length="299" mass="33693">MDESSCPNEPNNILDSPVKTLSIPVLEPIKPSTEQIYKEDPGANVLQEGYTPTVKLPDLASLLDGKASWINWIIKGPTIFDNQDEELDVVSCRPAFDKDAKSSDLWFFQYGLRYIPGDDEHSDFRTVTIKNITVHSTLRRILPTIRGDIYSVRLMDTRPITGYYTAIIVFVWQSDATKFLCSAPNSRLRVGSEEVKLSLVNTPTYPIPAELADCIYNKGYTRFLGLSKVPDAMMDLLYQKIERLALYGDIDCMERHGDGVYFSFNSIKAAAALCDILKHEYGLNHCKITFRKTSVVSSD</sequence>
<dbReference type="EMBL" id="MVGC01000008">
    <property type="protein sequence ID" value="RJE27158.1"/>
    <property type="molecule type" value="Genomic_DNA"/>
</dbReference>
<protein>
    <recommendedName>
        <fullName evidence="3">RRM domain-containing protein</fullName>
    </recommendedName>
</protein>
<proteinExistence type="predicted"/>
<evidence type="ECO:0008006" key="3">
    <source>
        <dbReference type="Google" id="ProtNLM"/>
    </source>
</evidence>
<name>A0A3A2ZVI8_9EURO</name>
<accession>A0A3A2ZVI8</accession>
<dbReference type="OrthoDB" id="5244622at2759"/>
<gene>
    <name evidence="1" type="ORF">PHISCL_00511</name>
</gene>